<evidence type="ECO:0000259" key="2">
    <source>
        <dbReference type="Pfam" id="PF00248"/>
    </source>
</evidence>
<feature type="region of interest" description="Disordered" evidence="1">
    <location>
        <begin position="79"/>
        <end position="104"/>
    </location>
</feature>
<accession>A0AAD7UI41</accession>
<dbReference type="AlphaFoldDB" id="A0AAD7UI41"/>
<feature type="compositionally biased region" description="Pro residues" evidence="1">
    <location>
        <begin position="91"/>
        <end position="100"/>
    </location>
</feature>
<dbReference type="Pfam" id="PF00248">
    <property type="entry name" value="Aldo_ket_red"/>
    <property type="match status" value="1"/>
</dbReference>
<evidence type="ECO:0000256" key="1">
    <source>
        <dbReference type="SAM" id="MobiDB-lite"/>
    </source>
</evidence>
<dbReference type="InterPro" id="IPR023210">
    <property type="entry name" value="NADP_OxRdtase_dom"/>
</dbReference>
<reference evidence="3" key="1">
    <citation type="submission" date="2023-01" db="EMBL/GenBank/DDBJ databases">
        <title>Metagenome sequencing of chrysophaentin producing Chrysophaeum taylorii.</title>
        <authorList>
            <person name="Davison J."/>
            <person name="Bewley C."/>
        </authorList>
    </citation>
    <scope>NUCLEOTIDE SEQUENCE</scope>
    <source>
        <strain evidence="3">NIES-1699</strain>
    </source>
</reference>
<dbReference type="SUPFAM" id="SSF51430">
    <property type="entry name" value="NAD(P)-linked oxidoreductase"/>
    <property type="match status" value="1"/>
</dbReference>
<feature type="domain" description="NADP-dependent oxidoreductase" evidence="2">
    <location>
        <begin position="151"/>
        <end position="438"/>
    </location>
</feature>
<dbReference type="PANTHER" id="PTHR43147">
    <property type="entry name" value="PROTEIN TAS"/>
    <property type="match status" value="1"/>
</dbReference>
<gene>
    <name evidence="3" type="ORF">CTAYLR_010375</name>
</gene>
<sequence>MRQTIEFEASRPLGLGVDDTLQVQRINDPLSPAVTQAKYSILRWRVVAVDGRPVATKEGLVEALAAARDAERMVELTFEAASEQQQQQQPMRPPPPPPPVKRPKVADEGLDEVVEEKVSEEARELLQLRSTLPSFELAGERTTRLLTGSCTWQLNPGDATRSDVAVHACAAYTVLGCRTFDCGDIYAGVEELVGRFVATARGHSRDLADCVRIHTKVIPDVSARKVTLGRRIAASVLRSANRLGVPTIDVVKLHWWDASQPGFGEALEALRGLKRRGVVRAIGLCNVPSLGDAEDVACVQCNLSLVDRRPLVSGLVAEAKRRGLAVLAHGCLCGGLVSDAWIDRPPPAVDDLPPGMAANRVYIDEFGGWDAFQALLHTLREIAEGKGCTVSQVAIAWTLRGDGVSAVVLGARDADHVKKAATAVSMTLTDAEVAKIDARLRGRGPTGPVFGLERDPDHVLYRLCGAGADGSLRHPVDRNASLAGSETHLKECAARLRVLHDTYDRAMPPVPDDLELLRPRRQQQEEGTATTTTTTTKKPWMASSAYKYLTTHELVLLLRSFVAEIDCLADDDDADQIRPVRTFAAKMLASAEQALFVEAREESTTSPRASRPSHSRTTSKAAEAASAAFRDRILQSCARIAKAAAAQSAAAAGGGGGGGVLMQGRQRRTETR</sequence>
<evidence type="ECO:0000313" key="4">
    <source>
        <dbReference type="Proteomes" id="UP001230188"/>
    </source>
</evidence>
<dbReference type="Gene3D" id="3.20.20.100">
    <property type="entry name" value="NADP-dependent oxidoreductase domain"/>
    <property type="match status" value="1"/>
</dbReference>
<protein>
    <recommendedName>
        <fullName evidence="2">NADP-dependent oxidoreductase domain-containing protein</fullName>
    </recommendedName>
</protein>
<comment type="caution">
    <text evidence="3">The sequence shown here is derived from an EMBL/GenBank/DDBJ whole genome shotgun (WGS) entry which is preliminary data.</text>
</comment>
<feature type="compositionally biased region" description="Gly residues" evidence="1">
    <location>
        <begin position="652"/>
        <end position="661"/>
    </location>
</feature>
<dbReference type="EMBL" id="JAQMWT010000280">
    <property type="protein sequence ID" value="KAJ8606326.1"/>
    <property type="molecule type" value="Genomic_DNA"/>
</dbReference>
<feature type="region of interest" description="Disordered" evidence="1">
    <location>
        <begin position="599"/>
        <end position="622"/>
    </location>
</feature>
<keyword evidence="4" id="KW-1185">Reference proteome</keyword>
<name>A0AAD7UI41_9STRA</name>
<dbReference type="InterPro" id="IPR036812">
    <property type="entry name" value="NAD(P)_OxRdtase_dom_sf"/>
</dbReference>
<dbReference type="PANTHER" id="PTHR43147:SF2">
    <property type="entry name" value="NADP-DEPENDENT OXIDOREDUCTASE DOMAIN-CONTAINING PROTEIN"/>
    <property type="match status" value="1"/>
</dbReference>
<evidence type="ECO:0000313" key="3">
    <source>
        <dbReference type="EMBL" id="KAJ8606326.1"/>
    </source>
</evidence>
<feature type="region of interest" description="Disordered" evidence="1">
    <location>
        <begin position="649"/>
        <end position="672"/>
    </location>
</feature>
<organism evidence="3 4">
    <name type="scientific">Chrysophaeum taylorii</name>
    <dbReference type="NCBI Taxonomy" id="2483200"/>
    <lineage>
        <taxon>Eukaryota</taxon>
        <taxon>Sar</taxon>
        <taxon>Stramenopiles</taxon>
        <taxon>Ochrophyta</taxon>
        <taxon>Pelagophyceae</taxon>
        <taxon>Pelagomonadales</taxon>
        <taxon>Pelagomonadaceae</taxon>
        <taxon>Chrysophaeum</taxon>
    </lineage>
</organism>
<proteinExistence type="predicted"/>
<dbReference type="Proteomes" id="UP001230188">
    <property type="component" value="Unassembled WGS sequence"/>
</dbReference>